<evidence type="ECO:0000259" key="7">
    <source>
        <dbReference type="Pfam" id="PF02687"/>
    </source>
</evidence>
<evidence type="ECO:0000313" key="9">
    <source>
        <dbReference type="Proteomes" id="UP000515823"/>
    </source>
</evidence>
<evidence type="ECO:0000256" key="4">
    <source>
        <dbReference type="ARBA" id="ARBA00022989"/>
    </source>
</evidence>
<evidence type="ECO:0000256" key="5">
    <source>
        <dbReference type="ARBA" id="ARBA00023136"/>
    </source>
</evidence>
<feature type="transmembrane region" description="Helical" evidence="6">
    <location>
        <begin position="151"/>
        <end position="177"/>
    </location>
</feature>
<evidence type="ECO:0000256" key="1">
    <source>
        <dbReference type="ARBA" id="ARBA00004651"/>
    </source>
</evidence>
<evidence type="ECO:0000256" key="2">
    <source>
        <dbReference type="ARBA" id="ARBA00022475"/>
    </source>
</evidence>
<dbReference type="KEGG" id="qdo:H9Q78_05930"/>
<evidence type="ECO:0000256" key="6">
    <source>
        <dbReference type="SAM" id="Phobius"/>
    </source>
</evidence>
<dbReference type="Pfam" id="PF02687">
    <property type="entry name" value="FtsX"/>
    <property type="match status" value="2"/>
</dbReference>
<feature type="transmembrane region" description="Helical" evidence="6">
    <location>
        <begin position="53"/>
        <end position="81"/>
    </location>
</feature>
<proteinExistence type="predicted"/>
<evidence type="ECO:0000256" key="3">
    <source>
        <dbReference type="ARBA" id="ARBA00022692"/>
    </source>
</evidence>
<reference evidence="8 9" key="1">
    <citation type="submission" date="2020-08" db="EMBL/GenBank/DDBJ databases">
        <authorList>
            <person name="Liu C."/>
            <person name="Sun Q."/>
        </authorList>
    </citation>
    <scope>NUCLEOTIDE SEQUENCE [LARGE SCALE GENOMIC DNA]</scope>
    <source>
        <strain evidence="8 9">NSJ-38</strain>
    </source>
</reference>
<keyword evidence="2" id="KW-1003">Cell membrane</keyword>
<accession>A0A7G9G768</accession>
<protein>
    <submittedName>
        <fullName evidence="8">ABC transporter permease</fullName>
    </submittedName>
</protein>
<dbReference type="InterPro" id="IPR038766">
    <property type="entry name" value="Membrane_comp_ABC_pdt"/>
</dbReference>
<dbReference type="AlphaFoldDB" id="A0A7G9G768"/>
<keyword evidence="3 6" id="KW-0812">Transmembrane</keyword>
<feature type="transmembrane region" description="Helical" evidence="6">
    <location>
        <begin position="12"/>
        <end position="33"/>
    </location>
</feature>
<dbReference type="InterPro" id="IPR003838">
    <property type="entry name" value="ABC3_permease_C"/>
</dbReference>
<keyword evidence="5 6" id="KW-0472">Membrane</keyword>
<sequence length="384" mass="42244">MIVRTKDALRLAGISVIAFCAVFVCTLFLNFNLDMAGVESLVPSGEAMAFYDAQVLMGNVISSVSGGCLLLTSVVMLFFYIKHYIDAHKKELGILKALGYSNWKTAKGFWIFGLSILIGTVSGFAGSHLLMPIFYDAMNGGGILPDVTPHFHIILAVCLAILPAVFFGALAVLYGCYKMKCPPLDLIRERPEASKRRRRKRSRAPEESHFLRELRRSTVRSRPALVFFIAFSSFCYASMMQMSVSITKDELAGPMFTAIVFGIGILLSLVTLLLAVTTVVNANAKSISLMKVFGYSYQECRGAVLNGYRPAAYLGFAVGTAYQYMLIKIMVGFFASTEKAVPETSFNFTGFAAVLVSFILVYEAVMGFYALKIRRISVKGIMLE</sequence>
<feature type="transmembrane region" description="Helical" evidence="6">
    <location>
        <begin position="224"/>
        <end position="244"/>
    </location>
</feature>
<name>A0A7G9G768_9FIRM</name>
<organism evidence="8 9">
    <name type="scientific">Qiania dongpingensis</name>
    <dbReference type="NCBI Taxonomy" id="2763669"/>
    <lineage>
        <taxon>Bacteria</taxon>
        <taxon>Bacillati</taxon>
        <taxon>Bacillota</taxon>
        <taxon>Clostridia</taxon>
        <taxon>Lachnospirales</taxon>
        <taxon>Lachnospiraceae</taxon>
        <taxon>Qiania</taxon>
    </lineage>
</organism>
<feature type="transmembrane region" description="Helical" evidence="6">
    <location>
        <begin position="348"/>
        <end position="371"/>
    </location>
</feature>
<feature type="transmembrane region" description="Helical" evidence="6">
    <location>
        <begin position="256"/>
        <end position="280"/>
    </location>
</feature>
<comment type="subcellular location">
    <subcellularLocation>
        <location evidence="1">Cell membrane</location>
        <topology evidence="1">Multi-pass membrane protein</topology>
    </subcellularLocation>
</comment>
<feature type="domain" description="ABC3 transporter permease C-terminal" evidence="7">
    <location>
        <begin position="66"/>
        <end position="173"/>
    </location>
</feature>
<feature type="transmembrane region" description="Helical" evidence="6">
    <location>
        <begin position="109"/>
        <end position="131"/>
    </location>
</feature>
<feature type="domain" description="ABC3 transporter permease C-terminal" evidence="7">
    <location>
        <begin position="259"/>
        <end position="377"/>
    </location>
</feature>
<evidence type="ECO:0000313" key="8">
    <source>
        <dbReference type="EMBL" id="QNM06650.1"/>
    </source>
</evidence>
<dbReference type="GO" id="GO:0005886">
    <property type="term" value="C:plasma membrane"/>
    <property type="evidence" value="ECO:0007669"/>
    <property type="project" value="UniProtKB-SubCell"/>
</dbReference>
<keyword evidence="4 6" id="KW-1133">Transmembrane helix</keyword>
<dbReference type="RefSeq" id="WP_249304245.1">
    <property type="nucleotide sequence ID" value="NZ_CP060634.1"/>
</dbReference>
<dbReference type="EMBL" id="CP060634">
    <property type="protein sequence ID" value="QNM06650.1"/>
    <property type="molecule type" value="Genomic_DNA"/>
</dbReference>
<keyword evidence="9" id="KW-1185">Reference proteome</keyword>
<feature type="transmembrane region" description="Helical" evidence="6">
    <location>
        <begin position="311"/>
        <end position="336"/>
    </location>
</feature>
<dbReference type="PANTHER" id="PTHR30287">
    <property type="entry name" value="MEMBRANE COMPONENT OF PREDICTED ABC SUPERFAMILY METABOLITE UPTAKE TRANSPORTER"/>
    <property type="match status" value="1"/>
</dbReference>
<dbReference type="PANTHER" id="PTHR30287:SF1">
    <property type="entry name" value="INNER MEMBRANE PROTEIN"/>
    <property type="match status" value="1"/>
</dbReference>
<gene>
    <name evidence="8" type="ORF">H9Q78_05930</name>
</gene>
<dbReference type="Proteomes" id="UP000515823">
    <property type="component" value="Chromosome"/>
</dbReference>